<dbReference type="Gene3D" id="1.20.140.10">
    <property type="entry name" value="Butyryl-CoA Dehydrogenase, subunit A, domain 3"/>
    <property type="match status" value="1"/>
</dbReference>
<evidence type="ECO:0000313" key="4">
    <source>
        <dbReference type="Proteomes" id="UP000294856"/>
    </source>
</evidence>
<keyword evidence="4" id="KW-1185">Reference proteome</keyword>
<evidence type="ECO:0000259" key="2">
    <source>
        <dbReference type="Pfam" id="PF08028"/>
    </source>
</evidence>
<dbReference type="GO" id="GO:0050660">
    <property type="term" value="F:flavin adenine dinucleotide binding"/>
    <property type="evidence" value="ECO:0007669"/>
    <property type="project" value="InterPro"/>
</dbReference>
<feature type="domain" description="Acyl-CoA dehydrogenase C-terminal" evidence="2">
    <location>
        <begin position="241"/>
        <end position="358"/>
    </location>
</feature>
<dbReference type="AlphaFoldDB" id="A0A4R1FAS9"/>
<dbReference type="Gene3D" id="2.40.110.10">
    <property type="entry name" value="Butyryl-CoA Dehydrogenase, subunit A, domain 2"/>
    <property type="match status" value="1"/>
</dbReference>
<dbReference type="Gene3D" id="1.10.540.10">
    <property type="entry name" value="Acyl-CoA dehydrogenase/oxidase, N-terminal domain"/>
    <property type="match status" value="1"/>
</dbReference>
<dbReference type="GO" id="GO:0016627">
    <property type="term" value="F:oxidoreductase activity, acting on the CH-CH group of donors"/>
    <property type="evidence" value="ECO:0007669"/>
    <property type="project" value="InterPro"/>
</dbReference>
<evidence type="ECO:0000313" key="3">
    <source>
        <dbReference type="EMBL" id="TCJ89902.1"/>
    </source>
</evidence>
<reference evidence="3 4" key="1">
    <citation type="submission" date="2019-03" db="EMBL/GenBank/DDBJ databases">
        <title>Genomic Encyclopedia of Type Strains, Phase IV (KMG-IV): sequencing the most valuable type-strain genomes for metagenomic binning, comparative biology and taxonomic classification.</title>
        <authorList>
            <person name="Goeker M."/>
        </authorList>
    </citation>
    <scope>NUCLEOTIDE SEQUENCE [LARGE SCALE GENOMIC DNA]</scope>
    <source>
        <strain evidence="3 4">DSM 44684</strain>
    </source>
</reference>
<dbReference type="InterPro" id="IPR036250">
    <property type="entry name" value="AcylCo_DH-like_C"/>
</dbReference>
<proteinExistence type="predicted"/>
<gene>
    <name evidence="3" type="ORF">DFR71_6191</name>
</gene>
<dbReference type="OrthoDB" id="3404950at2"/>
<comment type="caution">
    <text evidence="3">The sequence shown here is derived from an EMBL/GenBank/DDBJ whole genome shotgun (WGS) entry which is preliminary data.</text>
</comment>
<dbReference type="GO" id="GO:0004497">
    <property type="term" value="F:monooxygenase activity"/>
    <property type="evidence" value="ECO:0007669"/>
    <property type="project" value="UniProtKB-KW"/>
</dbReference>
<dbReference type="InterPro" id="IPR013107">
    <property type="entry name" value="Acyl-CoA_DH_C"/>
</dbReference>
<accession>A0A4R1FAS9</accession>
<dbReference type="RefSeq" id="WP_067458210.1">
    <property type="nucleotide sequence ID" value="NZ_SMFR01000008.1"/>
</dbReference>
<dbReference type="InterPro" id="IPR009100">
    <property type="entry name" value="AcylCoA_DH/oxidase_NM_dom_sf"/>
</dbReference>
<dbReference type="Proteomes" id="UP000294856">
    <property type="component" value="Unassembled WGS sequence"/>
</dbReference>
<dbReference type="SUPFAM" id="SSF56645">
    <property type="entry name" value="Acyl-CoA dehydrogenase NM domain-like"/>
    <property type="match status" value="1"/>
</dbReference>
<dbReference type="Pfam" id="PF08028">
    <property type="entry name" value="Acyl-CoA_dh_2"/>
    <property type="match status" value="1"/>
</dbReference>
<keyword evidence="1" id="KW-0560">Oxidoreductase</keyword>
<dbReference type="EMBL" id="SMFR01000008">
    <property type="protein sequence ID" value="TCJ89902.1"/>
    <property type="molecule type" value="Genomic_DNA"/>
</dbReference>
<dbReference type="InterPro" id="IPR046373">
    <property type="entry name" value="Acyl-CoA_Oxase/DH_mid-dom_sf"/>
</dbReference>
<organism evidence="3 4">
    <name type="scientific">Nocardia alba</name>
    <dbReference type="NCBI Taxonomy" id="225051"/>
    <lineage>
        <taxon>Bacteria</taxon>
        <taxon>Bacillati</taxon>
        <taxon>Actinomycetota</taxon>
        <taxon>Actinomycetes</taxon>
        <taxon>Mycobacteriales</taxon>
        <taxon>Nocardiaceae</taxon>
        <taxon>Nocardia</taxon>
    </lineage>
</organism>
<evidence type="ECO:0000256" key="1">
    <source>
        <dbReference type="ARBA" id="ARBA00023002"/>
    </source>
</evidence>
<dbReference type="PIRSF" id="PIRSF016578">
    <property type="entry name" value="HsaA"/>
    <property type="match status" value="1"/>
</dbReference>
<keyword evidence="3" id="KW-0503">Monooxygenase</keyword>
<dbReference type="SUPFAM" id="SSF47203">
    <property type="entry name" value="Acyl-CoA dehydrogenase C-terminal domain-like"/>
    <property type="match status" value="1"/>
</dbReference>
<sequence>MTANLSTEDHTQTNTTLLDRAARHAAEADRSGYLHSTVVEALHSSAIPAHFIGPRYGGGPGDFTSITRTISDLAHACPATAWLAAVAAYNARFAGFLPQQGQDEIWGDANTALIASGLVPAGHAELTDTGDYRLSGTWKHVSGVESAQWVLLVAMTQQSTTVPYLFAVPRRQITVRSTWNALGMRATASHTVNIDTLEVPAHRATAHLPILTGAASPSSPAGPAHSTPLMALGGLTFLAPAYGAADELARLLTRRTVGQARAADKPVPESVSLALGHAAAAIDATRQVMNAITSDLDAGSGRDRAAVNAQRAAYAATLLREAMATLLPIIGTADLAEHTDTQRLWRDVTVAVSHAALNFTKATTAYVGSIT</sequence>
<dbReference type="STRING" id="1210063.GCA_001612665_05772"/>
<protein>
    <submittedName>
        <fullName evidence="3">Two-component flavin-dependent monooxygenase</fullName>
    </submittedName>
</protein>
<dbReference type="InterPro" id="IPR037069">
    <property type="entry name" value="AcylCoA_DH/ox_N_sf"/>
</dbReference>
<name>A0A4R1FAS9_9NOCA</name>